<keyword evidence="4" id="KW-0238">DNA-binding</keyword>
<dbReference type="SMART" id="SM00066">
    <property type="entry name" value="GAL4"/>
    <property type="match status" value="1"/>
</dbReference>
<dbReference type="OrthoDB" id="10261408at2759"/>
<keyword evidence="12" id="KW-1185">Reference proteome</keyword>
<keyword evidence="6" id="KW-0539">Nucleus</keyword>
<dbReference type="SMART" id="SM00355">
    <property type="entry name" value="ZnF_C2H2"/>
    <property type="match status" value="2"/>
</dbReference>
<dbReference type="GO" id="GO:0008270">
    <property type="term" value="F:zinc ion binding"/>
    <property type="evidence" value="ECO:0007669"/>
    <property type="project" value="UniProtKB-KW"/>
</dbReference>
<dbReference type="PROSITE" id="PS00463">
    <property type="entry name" value="ZN2_CY6_FUNGAL_1"/>
    <property type="match status" value="1"/>
</dbReference>
<dbReference type="InterPro" id="IPR036864">
    <property type="entry name" value="Zn2-C6_fun-type_DNA-bd_sf"/>
</dbReference>
<dbReference type="GO" id="GO:0000981">
    <property type="term" value="F:DNA-binding transcription factor activity, RNA polymerase II-specific"/>
    <property type="evidence" value="ECO:0007669"/>
    <property type="project" value="InterPro"/>
</dbReference>
<dbReference type="InterPro" id="IPR013087">
    <property type="entry name" value="Znf_C2H2_type"/>
</dbReference>
<dbReference type="SUPFAM" id="SSF57667">
    <property type="entry name" value="beta-beta-alpha zinc fingers"/>
    <property type="match status" value="1"/>
</dbReference>
<dbReference type="PROSITE" id="PS00028">
    <property type="entry name" value="ZINC_FINGER_C2H2_1"/>
    <property type="match status" value="1"/>
</dbReference>
<dbReference type="PROSITE" id="PS50157">
    <property type="entry name" value="ZINC_FINGER_C2H2_2"/>
    <property type="match status" value="2"/>
</dbReference>
<keyword evidence="3" id="KW-0805">Transcription regulation</keyword>
<keyword evidence="8" id="KW-0732">Signal</keyword>
<dbReference type="GO" id="GO:0003677">
    <property type="term" value="F:DNA binding"/>
    <property type="evidence" value="ECO:0007669"/>
    <property type="project" value="UniProtKB-KW"/>
</dbReference>
<feature type="signal peptide" evidence="8">
    <location>
        <begin position="1"/>
        <end position="18"/>
    </location>
</feature>
<dbReference type="InterPro" id="IPR007219">
    <property type="entry name" value="XnlR_reg_dom"/>
</dbReference>
<evidence type="ECO:0000256" key="6">
    <source>
        <dbReference type="ARBA" id="ARBA00023242"/>
    </source>
</evidence>
<evidence type="ECO:0000259" key="9">
    <source>
        <dbReference type="PROSITE" id="PS50048"/>
    </source>
</evidence>
<feature type="chain" id="PRO_5040721531" evidence="8">
    <location>
        <begin position="19"/>
        <end position="414"/>
    </location>
</feature>
<organism evidence="11 12">
    <name type="scientific">Penicillium canariense</name>
    <dbReference type="NCBI Taxonomy" id="189055"/>
    <lineage>
        <taxon>Eukaryota</taxon>
        <taxon>Fungi</taxon>
        <taxon>Dikarya</taxon>
        <taxon>Ascomycota</taxon>
        <taxon>Pezizomycotina</taxon>
        <taxon>Eurotiomycetes</taxon>
        <taxon>Eurotiomycetidae</taxon>
        <taxon>Eurotiales</taxon>
        <taxon>Aspergillaceae</taxon>
        <taxon>Penicillium</taxon>
    </lineage>
</organism>
<dbReference type="InterPro" id="IPR001138">
    <property type="entry name" value="Zn2Cys6_DnaBD"/>
</dbReference>
<name>A0A9W9HM29_9EURO</name>
<proteinExistence type="predicted"/>
<evidence type="ECO:0000256" key="8">
    <source>
        <dbReference type="SAM" id="SignalP"/>
    </source>
</evidence>
<evidence type="ECO:0000256" key="1">
    <source>
        <dbReference type="ARBA" id="ARBA00022723"/>
    </source>
</evidence>
<dbReference type="Gene3D" id="3.30.160.60">
    <property type="entry name" value="Classic Zinc Finger"/>
    <property type="match status" value="2"/>
</dbReference>
<keyword evidence="5" id="KW-0804">Transcription</keyword>
<feature type="domain" description="C2H2-type" evidence="10">
    <location>
        <begin position="34"/>
        <end position="63"/>
    </location>
</feature>
<evidence type="ECO:0000313" key="12">
    <source>
        <dbReference type="Proteomes" id="UP001149163"/>
    </source>
</evidence>
<dbReference type="Pfam" id="PF00172">
    <property type="entry name" value="Zn_clus"/>
    <property type="match status" value="1"/>
</dbReference>
<dbReference type="Proteomes" id="UP001149163">
    <property type="component" value="Unassembled WGS sequence"/>
</dbReference>
<feature type="domain" description="Zn(2)-C6 fungal-type" evidence="9">
    <location>
        <begin position="99"/>
        <end position="128"/>
    </location>
</feature>
<dbReference type="GeneID" id="81431857"/>
<dbReference type="SUPFAM" id="SSF57701">
    <property type="entry name" value="Zn2/Cys6 DNA-binding domain"/>
    <property type="match status" value="1"/>
</dbReference>
<evidence type="ECO:0000256" key="2">
    <source>
        <dbReference type="ARBA" id="ARBA00022833"/>
    </source>
</evidence>
<evidence type="ECO:0000256" key="5">
    <source>
        <dbReference type="ARBA" id="ARBA00023163"/>
    </source>
</evidence>
<keyword evidence="1" id="KW-0479">Metal-binding</keyword>
<reference evidence="11" key="1">
    <citation type="submission" date="2022-11" db="EMBL/GenBank/DDBJ databases">
        <authorList>
            <person name="Petersen C."/>
        </authorList>
    </citation>
    <scope>NUCLEOTIDE SEQUENCE</scope>
    <source>
        <strain evidence="11">IBT 26290</strain>
    </source>
</reference>
<sequence>MFTDVILLITASLDKIMASLGSQTDPTQNSLGAFKCYFPGCNASYRRKEHLHRHEAKHFQLQDFSCTNCGRGFGRSDTLRRHVRQHHKIIAPPKRSQRACENCHAGKSRCEGGVPCYGCRRRRIQCSLDDSAGSAENQFPRSATHRASNTMPRLQNFEKAEQCISLYFEVFHPYWSFIHKGTFNVQHEMPLLVQSIVVIGLWASGGESAQSAAVELHGKLDLAIRDQKEKWDVSEVDGACSPGFWPIASYQAILLHIVFSLVISSPGAIEFDLKISLPPGDLGLLYALVGSCRKRGMFAYPNILAQYQEANLASFVWVSVEEIKRFNIALYKVCRKASSSNVTDGNQRGTSAVRSLLTASELQFPLPENCPLWNATSKDEWTALMKDEKFVSLYDDCQEKWISNFAQVLEFFEI</sequence>
<dbReference type="PANTHER" id="PTHR47660:SF7">
    <property type="entry name" value="TRANSCRIPTION FACTOR WITH C2H2 AND ZN(2)-CYS(6) DNA BINDING DOMAIN (EUROFUNG)"/>
    <property type="match status" value="1"/>
</dbReference>
<dbReference type="InterPro" id="IPR036236">
    <property type="entry name" value="Znf_C2H2_sf"/>
</dbReference>
<dbReference type="GO" id="GO:0006351">
    <property type="term" value="P:DNA-templated transcription"/>
    <property type="evidence" value="ECO:0007669"/>
    <property type="project" value="InterPro"/>
</dbReference>
<dbReference type="Pfam" id="PF04082">
    <property type="entry name" value="Fungal_trans"/>
    <property type="match status" value="1"/>
</dbReference>
<evidence type="ECO:0000256" key="3">
    <source>
        <dbReference type="ARBA" id="ARBA00023015"/>
    </source>
</evidence>
<dbReference type="PANTHER" id="PTHR47660">
    <property type="entry name" value="TRANSCRIPTION FACTOR WITH C2H2 AND ZN(2)-CYS(6) DNA BINDING DOMAIN (EUROFUNG)-RELATED-RELATED"/>
    <property type="match status" value="1"/>
</dbReference>
<accession>A0A9W9HM29</accession>
<dbReference type="EMBL" id="JAPQKN010000008">
    <property type="protein sequence ID" value="KAJ5151305.1"/>
    <property type="molecule type" value="Genomic_DNA"/>
</dbReference>
<feature type="domain" description="C2H2-type" evidence="10">
    <location>
        <begin position="64"/>
        <end position="92"/>
    </location>
</feature>
<reference evidence="11" key="2">
    <citation type="journal article" date="2023" name="IMA Fungus">
        <title>Comparative genomic study of the Penicillium genus elucidates a diverse pangenome and 15 lateral gene transfer events.</title>
        <authorList>
            <person name="Petersen C."/>
            <person name="Sorensen T."/>
            <person name="Nielsen M.R."/>
            <person name="Sondergaard T.E."/>
            <person name="Sorensen J.L."/>
            <person name="Fitzpatrick D.A."/>
            <person name="Frisvad J.C."/>
            <person name="Nielsen K.L."/>
        </authorList>
    </citation>
    <scope>NUCLEOTIDE SEQUENCE</scope>
    <source>
        <strain evidence="11">IBT 26290</strain>
    </source>
</reference>
<keyword evidence="2" id="KW-0862">Zinc</keyword>
<dbReference type="CDD" id="cd00067">
    <property type="entry name" value="GAL4"/>
    <property type="match status" value="1"/>
</dbReference>
<comment type="caution">
    <text evidence="11">The sequence shown here is derived from an EMBL/GenBank/DDBJ whole genome shotgun (WGS) entry which is preliminary data.</text>
</comment>
<dbReference type="RefSeq" id="XP_056538638.1">
    <property type="nucleotide sequence ID" value="XM_056692681.1"/>
</dbReference>
<evidence type="ECO:0000256" key="7">
    <source>
        <dbReference type="PROSITE-ProRule" id="PRU00042"/>
    </source>
</evidence>
<dbReference type="Gene3D" id="4.10.240.10">
    <property type="entry name" value="Zn(2)-C6 fungal-type DNA-binding domain"/>
    <property type="match status" value="1"/>
</dbReference>
<keyword evidence="7" id="KW-0863">Zinc-finger</keyword>
<dbReference type="PROSITE" id="PS50048">
    <property type="entry name" value="ZN2_CY6_FUNGAL_2"/>
    <property type="match status" value="1"/>
</dbReference>
<evidence type="ECO:0000313" key="11">
    <source>
        <dbReference type="EMBL" id="KAJ5151305.1"/>
    </source>
</evidence>
<gene>
    <name evidence="11" type="ORF">N7482_010557</name>
</gene>
<dbReference type="AlphaFoldDB" id="A0A9W9HM29"/>
<evidence type="ECO:0000256" key="4">
    <source>
        <dbReference type="ARBA" id="ARBA00023125"/>
    </source>
</evidence>
<evidence type="ECO:0000259" key="10">
    <source>
        <dbReference type="PROSITE" id="PS50157"/>
    </source>
</evidence>
<protein>
    <submittedName>
        <fullName evidence="11">Uncharacterized protein</fullName>
    </submittedName>
</protein>